<dbReference type="PROSITE" id="PS50294">
    <property type="entry name" value="WD_REPEATS_REGION"/>
    <property type="match status" value="1"/>
</dbReference>
<evidence type="ECO:0000256" key="4">
    <source>
        <dbReference type="SAM" id="MobiDB-lite"/>
    </source>
</evidence>
<evidence type="ECO:0000256" key="2">
    <source>
        <dbReference type="ARBA" id="ARBA00022737"/>
    </source>
</evidence>
<comment type="caution">
    <text evidence="5">The sequence shown here is derived from an EMBL/GenBank/DDBJ whole genome shotgun (WGS) entry which is preliminary data.</text>
</comment>
<reference evidence="5 6" key="1">
    <citation type="submission" date="2016-07" db="EMBL/GenBank/DDBJ databases">
        <title>Pervasive Adenine N6-methylation of Active Genes in Fungi.</title>
        <authorList>
            <consortium name="DOE Joint Genome Institute"/>
            <person name="Mondo S.J."/>
            <person name="Dannebaum R.O."/>
            <person name="Kuo R.C."/>
            <person name="Labutti K."/>
            <person name="Haridas S."/>
            <person name="Kuo A."/>
            <person name="Salamov A."/>
            <person name="Ahrendt S.R."/>
            <person name="Lipzen A."/>
            <person name="Sullivan W."/>
            <person name="Andreopoulos W.B."/>
            <person name="Clum A."/>
            <person name="Lindquist E."/>
            <person name="Daum C."/>
            <person name="Ramamoorthy G.K."/>
            <person name="Gryganskyi A."/>
            <person name="Culley D."/>
            <person name="Magnuson J.K."/>
            <person name="James T.Y."/>
            <person name="O'Malley M.A."/>
            <person name="Stajich J.E."/>
            <person name="Spatafora J.W."/>
            <person name="Visel A."/>
            <person name="Grigoriev I.V."/>
        </authorList>
    </citation>
    <scope>NUCLEOTIDE SEQUENCE [LARGE SCALE GENOMIC DNA]</scope>
    <source>
        <strain evidence="5 6">62-1032</strain>
    </source>
</reference>
<dbReference type="Proteomes" id="UP000193467">
    <property type="component" value="Unassembled WGS sequence"/>
</dbReference>
<sequence length="438" mass="45623">MAPSVLDYHSDCSTFALSFSPLSDSTSSLKLAVGSFIEHRGESNNNLTVVGLDPSYLDLEDDEDDTEGYARSSRNGALVQTGSAFQPLARAPHPYPPSALAFSPARLSSSLQSSSVGTAGEATREMVASSSECLRLWDLVGDEAPLGKPGQGGFVGAGRGAAGSRLVQRAMLANSKADYSAPLTSFSWSTLEPTHIVTSSIDTTCTVWDISTGIPVTQLIAHDREVYDVAWSPSSRDVFASVGADGSVRMFDLRSLEHSTILYEATAPPTTQNGSKTSPNPNNPSSSATGSKPLPSPLLRLAFSPTSPTYLSVCHADSADVQVLDTRSPGVPAMEVRGHKAAINGMAWGGSTMANGGETSGPGWLATCSDDSTLLLWDLSTTTPSPPPTSRSAPAVPKGITNPVLSYTAPSEINAVAWGGGGDWVAAGCGRLVRCLRV</sequence>
<name>A0A1Y2EZZ3_9BASI</name>
<dbReference type="STRING" id="106004.A0A1Y2EZZ3"/>
<dbReference type="InterPro" id="IPR045159">
    <property type="entry name" value="DCAF7-like"/>
</dbReference>
<dbReference type="PROSITE" id="PS50082">
    <property type="entry name" value="WD_REPEATS_2"/>
    <property type="match status" value="1"/>
</dbReference>
<dbReference type="AlphaFoldDB" id="A0A1Y2EZZ3"/>
<dbReference type="OrthoDB" id="1284551at2759"/>
<evidence type="ECO:0000313" key="5">
    <source>
        <dbReference type="EMBL" id="ORY77188.1"/>
    </source>
</evidence>
<keyword evidence="6" id="KW-1185">Reference proteome</keyword>
<dbReference type="InterPro" id="IPR036322">
    <property type="entry name" value="WD40_repeat_dom_sf"/>
</dbReference>
<accession>A0A1Y2EZZ3</accession>
<dbReference type="FunCoup" id="A0A1Y2EZZ3">
    <property type="interactions" value="462"/>
</dbReference>
<dbReference type="SUPFAM" id="SSF50978">
    <property type="entry name" value="WD40 repeat-like"/>
    <property type="match status" value="1"/>
</dbReference>
<dbReference type="EMBL" id="MCGR01000032">
    <property type="protein sequence ID" value="ORY77188.1"/>
    <property type="molecule type" value="Genomic_DNA"/>
</dbReference>
<feature type="compositionally biased region" description="Polar residues" evidence="4">
    <location>
        <begin position="268"/>
        <end position="277"/>
    </location>
</feature>
<gene>
    <name evidence="5" type="ORF">BCR35DRAFT_280128</name>
</gene>
<feature type="region of interest" description="Disordered" evidence="4">
    <location>
        <begin position="266"/>
        <end position="298"/>
    </location>
</feature>
<organism evidence="5 6">
    <name type="scientific">Leucosporidium creatinivorum</name>
    <dbReference type="NCBI Taxonomy" id="106004"/>
    <lineage>
        <taxon>Eukaryota</taxon>
        <taxon>Fungi</taxon>
        <taxon>Dikarya</taxon>
        <taxon>Basidiomycota</taxon>
        <taxon>Pucciniomycotina</taxon>
        <taxon>Microbotryomycetes</taxon>
        <taxon>Leucosporidiales</taxon>
        <taxon>Leucosporidium</taxon>
    </lineage>
</organism>
<keyword evidence="2" id="KW-0677">Repeat</keyword>
<feature type="repeat" description="WD" evidence="3">
    <location>
        <begin position="219"/>
        <end position="261"/>
    </location>
</feature>
<dbReference type="Gene3D" id="2.130.10.10">
    <property type="entry name" value="YVTN repeat-like/Quinoprotein amine dehydrogenase"/>
    <property type="match status" value="1"/>
</dbReference>
<evidence type="ECO:0000313" key="6">
    <source>
        <dbReference type="Proteomes" id="UP000193467"/>
    </source>
</evidence>
<feature type="compositionally biased region" description="Low complexity" evidence="4">
    <location>
        <begin position="278"/>
        <end position="287"/>
    </location>
</feature>
<keyword evidence="1 3" id="KW-0853">WD repeat</keyword>
<evidence type="ECO:0000256" key="3">
    <source>
        <dbReference type="PROSITE-ProRule" id="PRU00221"/>
    </source>
</evidence>
<evidence type="ECO:0000256" key="1">
    <source>
        <dbReference type="ARBA" id="ARBA00022574"/>
    </source>
</evidence>
<dbReference type="InterPro" id="IPR015943">
    <property type="entry name" value="WD40/YVTN_repeat-like_dom_sf"/>
</dbReference>
<dbReference type="InterPro" id="IPR001680">
    <property type="entry name" value="WD40_rpt"/>
</dbReference>
<dbReference type="PANTHER" id="PTHR19919">
    <property type="entry name" value="WD REPEAT CONTAINING PROTEIN"/>
    <property type="match status" value="1"/>
</dbReference>
<dbReference type="InParanoid" id="A0A1Y2EZZ3"/>
<dbReference type="Pfam" id="PF00400">
    <property type="entry name" value="WD40"/>
    <property type="match status" value="2"/>
</dbReference>
<protein>
    <submittedName>
        <fullName evidence="5">WD40-repeat-containing domain protein</fullName>
    </submittedName>
</protein>
<proteinExistence type="predicted"/>
<dbReference type="SMART" id="SM00320">
    <property type="entry name" value="WD40"/>
    <property type="match status" value="6"/>
</dbReference>